<evidence type="ECO:0000313" key="1">
    <source>
        <dbReference type="EMBL" id="EDR10478.1"/>
    </source>
</evidence>
<sequence>MCTVTSPGFASIAAAMAVEQLTSVLQHPQGVISPILCRTKWGFVPHLLCGFLAQFRHSPLTGPGCDRYTGRTKIVRRSCIPLHPNAHPCDSSLRHASEAIQQSEIFRNAGGAG</sequence>
<dbReference type="KEGG" id="lbc:LACBIDRAFT_316912"/>
<dbReference type="InParanoid" id="B0D595"/>
<evidence type="ECO:0000313" key="2">
    <source>
        <dbReference type="Proteomes" id="UP000001194"/>
    </source>
</evidence>
<dbReference type="GeneID" id="6074494"/>
<dbReference type="RefSeq" id="XP_001878928.1">
    <property type="nucleotide sequence ID" value="XM_001878893.1"/>
</dbReference>
<name>B0D595_LACBS</name>
<dbReference type="Gene3D" id="3.40.50.720">
    <property type="entry name" value="NAD(P)-binding Rossmann-like Domain"/>
    <property type="match status" value="1"/>
</dbReference>
<keyword evidence="2" id="KW-1185">Reference proteome</keyword>
<proteinExistence type="predicted"/>
<gene>
    <name evidence="1" type="ORF">LACBIDRAFT_316912</name>
</gene>
<dbReference type="OrthoDB" id="338614at2759"/>
<reference evidence="1 2" key="1">
    <citation type="journal article" date="2008" name="Nature">
        <title>The genome of Laccaria bicolor provides insights into mycorrhizal symbiosis.</title>
        <authorList>
            <person name="Martin F."/>
            <person name="Aerts A."/>
            <person name="Ahren D."/>
            <person name="Brun A."/>
            <person name="Danchin E.G.J."/>
            <person name="Duchaussoy F."/>
            <person name="Gibon J."/>
            <person name="Kohler A."/>
            <person name="Lindquist E."/>
            <person name="Pereda V."/>
            <person name="Salamov A."/>
            <person name="Shapiro H.J."/>
            <person name="Wuyts J."/>
            <person name="Blaudez D."/>
            <person name="Buee M."/>
            <person name="Brokstein P."/>
            <person name="Canbaeck B."/>
            <person name="Cohen D."/>
            <person name="Courty P.E."/>
            <person name="Coutinho P.M."/>
            <person name="Delaruelle C."/>
            <person name="Detter J.C."/>
            <person name="Deveau A."/>
            <person name="DiFazio S."/>
            <person name="Duplessis S."/>
            <person name="Fraissinet-Tachet L."/>
            <person name="Lucic E."/>
            <person name="Frey-Klett P."/>
            <person name="Fourrey C."/>
            <person name="Feussner I."/>
            <person name="Gay G."/>
            <person name="Grimwood J."/>
            <person name="Hoegger P.J."/>
            <person name="Jain P."/>
            <person name="Kilaru S."/>
            <person name="Labbe J."/>
            <person name="Lin Y.C."/>
            <person name="Legue V."/>
            <person name="Le Tacon F."/>
            <person name="Marmeisse R."/>
            <person name="Melayah D."/>
            <person name="Montanini B."/>
            <person name="Muratet M."/>
            <person name="Nehls U."/>
            <person name="Niculita-Hirzel H."/>
            <person name="Oudot-Le Secq M.P."/>
            <person name="Peter M."/>
            <person name="Quesneville H."/>
            <person name="Rajashekar B."/>
            <person name="Reich M."/>
            <person name="Rouhier N."/>
            <person name="Schmutz J."/>
            <person name="Yin T."/>
            <person name="Chalot M."/>
            <person name="Henrissat B."/>
            <person name="Kuees U."/>
            <person name="Lucas S."/>
            <person name="Van de Peer Y."/>
            <person name="Podila G.K."/>
            <person name="Polle A."/>
            <person name="Pukkila P.J."/>
            <person name="Richardson P.M."/>
            <person name="Rouze P."/>
            <person name="Sanders I.R."/>
            <person name="Stajich J.E."/>
            <person name="Tunlid A."/>
            <person name="Tuskan G."/>
            <person name="Grigoriev I.V."/>
        </authorList>
    </citation>
    <scope>NUCLEOTIDE SEQUENCE [LARGE SCALE GENOMIC DNA]</scope>
    <source>
        <strain evidence="2">S238N-H82 / ATCC MYA-4686</strain>
    </source>
</reference>
<dbReference type="EMBL" id="DS547097">
    <property type="protein sequence ID" value="EDR10478.1"/>
    <property type="molecule type" value="Genomic_DNA"/>
</dbReference>
<organism evidence="2">
    <name type="scientific">Laccaria bicolor (strain S238N-H82 / ATCC MYA-4686)</name>
    <name type="common">Bicoloured deceiver</name>
    <name type="synonym">Laccaria laccata var. bicolor</name>
    <dbReference type="NCBI Taxonomy" id="486041"/>
    <lineage>
        <taxon>Eukaryota</taxon>
        <taxon>Fungi</taxon>
        <taxon>Dikarya</taxon>
        <taxon>Basidiomycota</taxon>
        <taxon>Agaricomycotina</taxon>
        <taxon>Agaricomycetes</taxon>
        <taxon>Agaricomycetidae</taxon>
        <taxon>Agaricales</taxon>
        <taxon>Agaricineae</taxon>
        <taxon>Hydnangiaceae</taxon>
        <taxon>Laccaria</taxon>
    </lineage>
</organism>
<dbReference type="AlphaFoldDB" id="B0D595"/>
<dbReference type="Proteomes" id="UP000001194">
    <property type="component" value="Unassembled WGS sequence"/>
</dbReference>
<accession>B0D595</accession>
<protein>
    <submittedName>
        <fullName evidence="1">Predicted protein</fullName>
    </submittedName>
</protein>
<dbReference type="HOGENOM" id="CLU_2133938_0_0_1"/>
<dbReference type="STRING" id="486041.B0D595"/>